<dbReference type="InterPro" id="IPR013656">
    <property type="entry name" value="PAS_4"/>
</dbReference>
<dbReference type="Pfam" id="PF02518">
    <property type="entry name" value="HATPase_c"/>
    <property type="match status" value="1"/>
</dbReference>
<comment type="caution">
    <text evidence="10">The sequence shown here is derived from an EMBL/GenBank/DDBJ whole genome shotgun (WGS) entry which is preliminary data.</text>
</comment>
<dbReference type="CDD" id="cd00082">
    <property type="entry name" value="HisKA"/>
    <property type="match status" value="1"/>
</dbReference>
<dbReference type="Pfam" id="PF08448">
    <property type="entry name" value="PAS_4"/>
    <property type="match status" value="1"/>
</dbReference>
<dbReference type="PROSITE" id="PS50109">
    <property type="entry name" value="HIS_KIN"/>
    <property type="match status" value="1"/>
</dbReference>
<comment type="catalytic activity">
    <reaction evidence="1">
        <text>ATP + protein L-histidine = ADP + protein N-phospho-L-histidine.</text>
        <dbReference type="EC" id="2.7.13.3"/>
    </reaction>
</comment>
<dbReference type="EMBL" id="WOCD01000005">
    <property type="protein sequence ID" value="MUH72977.1"/>
    <property type="molecule type" value="Genomic_DNA"/>
</dbReference>
<dbReference type="EC" id="2.7.13.3" evidence="2"/>
<dbReference type="GO" id="GO:0000155">
    <property type="term" value="F:phosphorelay sensor kinase activity"/>
    <property type="evidence" value="ECO:0007669"/>
    <property type="project" value="InterPro"/>
</dbReference>
<dbReference type="InterPro" id="IPR003661">
    <property type="entry name" value="HisK_dim/P_dom"/>
</dbReference>
<evidence type="ECO:0000256" key="5">
    <source>
        <dbReference type="ARBA" id="ARBA00022777"/>
    </source>
</evidence>
<keyword evidence="6" id="KW-0472">Membrane</keyword>
<accession>A0A6N8FCS9</accession>
<dbReference type="SUPFAM" id="SSF55874">
    <property type="entry name" value="ATPase domain of HSP90 chaperone/DNA topoisomerase II/histidine kinase"/>
    <property type="match status" value="1"/>
</dbReference>
<evidence type="ECO:0000259" key="8">
    <source>
        <dbReference type="PROSITE" id="PS50112"/>
    </source>
</evidence>
<dbReference type="SMART" id="SM00091">
    <property type="entry name" value="PAS"/>
    <property type="match status" value="4"/>
</dbReference>
<dbReference type="PANTHER" id="PTHR43304">
    <property type="entry name" value="PHYTOCHROME-LIKE PROTEIN CPH1"/>
    <property type="match status" value="1"/>
</dbReference>
<organism evidence="10 11">
    <name type="scientific">Psychrosphaera haliotis</name>
    <dbReference type="NCBI Taxonomy" id="555083"/>
    <lineage>
        <taxon>Bacteria</taxon>
        <taxon>Pseudomonadati</taxon>
        <taxon>Pseudomonadota</taxon>
        <taxon>Gammaproteobacteria</taxon>
        <taxon>Alteromonadales</taxon>
        <taxon>Pseudoalteromonadaceae</taxon>
        <taxon>Psychrosphaera</taxon>
    </lineage>
</organism>
<keyword evidence="6" id="KW-1133">Transmembrane helix</keyword>
<feature type="domain" description="PAS" evidence="8">
    <location>
        <begin position="574"/>
        <end position="646"/>
    </location>
</feature>
<dbReference type="InterPro" id="IPR001610">
    <property type="entry name" value="PAC"/>
</dbReference>
<dbReference type="InterPro" id="IPR000700">
    <property type="entry name" value="PAS-assoc_C"/>
</dbReference>
<feature type="domain" description="PAC" evidence="9">
    <location>
        <begin position="651"/>
        <end position="704"/>
    </location>
</feature>
<evidence type="ECO:0000259" key="9">
    <source>
        <dbReference type="PROSITE" id="PS50113"/>
    </source>
</evidence>
<feature type="domain" description="PAC" evidence="9">
    <location>
        <begin position="522"/>
        <end position="573"/>
    </location>
</feature>
<dbReference type="InterPro" id="IPR013655">
    <property type="entry name" value="PAS_fold_3"/>
</dbReference>
<dbReference type="SMART" id="SM00086">
    <property type="entry name" value="PAC"/>
    <property type="match status" value="2"/>
</dbReference>
<dbReference type="PROSITE" id="PS50113">
    <property type="entry name" value="PAC"/>
    <property type="match status" value="2"/>
</dbReference>
<sequence length="929" mass="105703">MNLFNFLGHLFIFALRINNNYSFSIDVSFFQYGVVMQITNMDSFFYSDYMPHGHCYMWQPHILWTNVIADLLIAAAYFSIPVALMVFAKRRPDMGYQKVVWLFSLFILCCGITHLFGIITIWQGLYGWHGLLKSMTAIVSISTAIYLYRILPTLITISTPKQVEGIKQKLNSISQERNQLSMQIEQQKLVQFMLDSMPIGACLLNKNLEVTLCNDTFYQDTAIKKGDEVGLPLFSLISSTDSEGVQTLTSLVKNIEKGNSNALISKIIVQLKSVNGKTFPAEIRLARKVFNECDYYIFTAQNQTEMTDIKYQLFESNQKLQRAIDATEDGLWEYTIENNSISWSHRFNELIGANDKTPTIEVWKEHVHEDYVDSVIEKLKSAFNANKRFSIEYLGINSKGEFGWFNLIGKTTLNELKEPVTISGSLSYIQDSKALKRQVAEKTELLNAIYEGANNSIWVVAVEKTKQFRFLLFNRAASEKLGSKPENIAGKRLLEIDNNVLSKTVVNKLTDHLQACVDIKSISEYTEMIPMDGQPCWYHTSLYPILENGNVVRIVGSSIDITSQKDIELQLNENKIFLENILDSSICAASLFDLTIQKTTKINQRFTDILGYNIEEINTPENRLNLYHSEDLNKISTHIEVVIQSPLNTSHSIEYRYRHKNGDWRWCRTYTSIIKRDANNNPLIMLTTFIDISEQILLLDSLQESNAYLERFAMVASHDLQEPLRKIVTFSGLLSDTLENQYDLDDDSKYQFDRIKDAANRMRVMITDILGLSQISSFSVHRTKTELRDIIASAQDQLQLVIEDSGATITIKNGETLLNVDKSLMIQLIQNLIGNAIKFKSEQLPLISITAENTEYSTKIVIKDNGIGMESKYCKQIFEPFKRLHSKDKYQGSGIGLAICQQVCKVHSGSISCSSKIGVGTTFTITLPN</sequence>
<dbReference type="InterPro" id="IPR000014">
    <property type="entry name" value="PAS"/>
</dbReference>
<name>A0A6N8FCS9_9GAMM</name>
<dbReference type="InterPro" id="IPR036890">
    <property type="entry name" value="HATPase_C_sf"/>
</dbReference>
<feature type="transmembrane region" description="Helical" evidence="6">
    <location>
        <begin position="99"/>
        <end position="122"/>
    </location>
</feature>
<dbReference type="SMART" id="SM00388">
    <property type="entry name" value="HisKA"/>
    <property type="match status" value="1"/>
</dbReference>
<dbReference type="PROSITE" id="PS50112">
    <property type="entry name" value="PAS"/>
    <property type="match status" value="1"/>
</dbReference>
<dbReference type="Pfam" id="PF13426">
    <property type="entry name" value="PAS_9"/>
    <property type="match status" value="1"/>
</dbReference>
<dbReference type="Proteomes" id="UP000439994">
    <property type="component" value="Unassembled WGS sequence"/>
</dbReference>
<dbReference type="FunFam" id="3.30.565.10:FF:000006">
    <property type="entry name" value="Sensor histidine kinase WalK"/>
    <property type="match status" value="1"/>
</dbReference>
<dbReference type="Gene3D" id="1.10.287.130">
    <property type="match status" value="1"/>
</dbReference>
<dbReference type="InterPro" id="IPR036097">
    <property type="entry name" value="HisK_dim/P_sf"/>
</dbReference>
<gene>
    <name evidence="10" type="ORF">GNP35_11080</name>
</gene>
<feature type="transmembrane region" description="Helical" evidence="6">
    <location>
        <begin position="67"/>
        <end position="87"/>
    </location>
</feature>
<evidence type="ECO:0000256" key="1">
    <source>
        <dbReference type="ARBA" id="ARBA00000085"/>
    </source>
</evidence>
<evidence type="ECO:0000313" key="11">
    <source>
        <dbReference type="Proteomes" id="UP000439994"/>
    </source>
</evidence>
<dbReference type="InterPro" id="IPR035965">
    <property type="entry name" value="PAS-like_dom_sf"/>
</dbReference>
<evidence type="ECO:0000256" key="2">
    <source>
        <dbReference type="ARBA" id="ARBA00012438"/>
    </source>
</evidence>
<dbReference type="Gene3D" id="3.30.565.10">
    <property type="entry name" value="Histidine kinase-like ATPase, C-terminal domain"/>
    <property type="match status" value="1"/>
</dbReference>
<evidence type="ECO:0000256" key="6">
    <source>
        <dbReference type="SAM" id="Phobius"/>
    </source>
</evidence>
<evidence type="ECO:0000259" key="7">
    <source>
        <dbReference type="PROSITE" id="PS50109"/>
    </source>
</evidence>
<proteinExistence type="predicted"/>
<evidence type="ECO:0000256" key="4">
    <source>
        <dbReference type="ARBA" id="ARBA00022679"/>
    </source>
</evidence>
<reference evidence="10 11" key="1">
    <citation type="submission" date="2019-11" db="EMBL/GenBank/DDBJ databases">
        <title>P. haliotis isolates from Z. marina roots.</title>
        <authorList>
            <person name="Cohen M."/>
            <person name="Jospin G."/>
            <person name="Eisen J.A."/>
            <person name="Coil D.A."/>
        </authorList>
    </citation>
    <scope>NUCLEOTIDE SEQUENCE [LARGE SCALE GENOMIC DNA]</scope>
    <source>
        <strain evidence="10 11">UCD-MCMsp1aY</strain>
    </source>
</reference>
<dbReference type="PANTHER" id="PTHR43304:SF1">
    <property type="entry name" value="PAC DOMAIN-CONTAINING PROTEIN"/>
    <property type="match status" value="1"/>
</dbReference>
<evidence type="ECO:0000313" key="10">
    <source>
        <dbReference type="EMBL" id="MUH72977.1"/>
    </source>
</evidence>
<dbReference type="NCBIfam" id="TIGR00229">
    <property type="entry name" value="sensory_box"/>
    <property type="match status" value="2"/>
</dbReference>
<dbReference type="InterPro" id="IPR005467">
    <property type="entry name" value="His_kinase_dom"/>
</dbReference>
<keyword evidence="11" id="KW-1185">Reference proteome</keyword>
<feature type="domain" description="Histidine kinase" evidence="7">
    <location>
        <begin position="715"/>
        <end position="929"/>
    </location>
</feature>
<dbReference type="AlphaFoldDB" id="A0A6N8FCS9"/>
<dbReference type="Gene3D" id="3.30.450.20">
    <property type="entry name" value="PAS domain"/>
    <property type="match status" value="4"/>
</dbReference>
<keyword evidence="6" id="KW-0812">Transmembrane</keyword>
<dbReference type="SMART" id="SM00387">
    <property type="entry name" value="HATPase_c"/>
    <property type="match status" value="1"/>
</dbReference>
<dbReference type="InterPro" id="IPR052162">
    <property type="entry name" value="Sensor_kinase/Photoreceptor"/>
</dbReference>
<dbReference type="Pfam" id="PF25487">
    <property type="entry name" value="ETR1_N"/>
    <property type="match status" value="1"/>
</dbReference>
<dbReference type="Pfam" id="PF08447">
    <property type="entry name" value="PAS_3"/>
    <property type="match status" value="2"/>
</dbReference>
<dbReference type="PRINTS" id="PR00344">
    <property type="entry name" value="BCTRLSENSOR"/>
</dbReference>
<dbReference type="InterPro" id="IPR003594">
    <property type="entry name" value="HATPase_dom"/>
</dbReference>
<dbReference type="CDD" id="cd00130">
    <property type="entry name" value="PAS"/>
    <property type="match status" value="2"/>
</dbReference>
<dbReference type="GO" id="GO:0005886">
    <property type="term" value="C:plasma membrane"/>
    <property type="evidence" value="ECO:0007669"/>
    <property type="project" value="UniProtKB-ARBA"/>
</dbReference>
<dbReference type="SUPFAM" id="SSF47384">
    <property type="entry name" value="Homodimeric domain of signal transducing histidine kinase"/>
    <property type="match status" value="1"/>
</dbReference>
<dbReference type="InterPro" id="IPR004358">
    <property type="entry name" value="Sig_transdc_His_kin-like_C"/>
</dbReference>
<evidence type="ECO:0000256" key="3">
    <source>
        <dbReference type="ARBA" id="ARBA00022553"/>
    </source>
</evidence>
<dbReference type="OrthoDB" id="9808408at2"/>
<protein>
    <recommendedName>
        <fullName evidence="2">histidine kinase</fullName>
        <ecNumber evidence="2">2.7.13.3</ecNumber>
    </recommendedName>
</protein>
<dbReference type="Pfam" id="PF00512">
    <property type="entry name" value="HisKA"/>
    <property type="match status" value="1"/>
</dbReference>
<dbReference type="SUPFAM" id="SSF55785">
    <property type="entry name" value="PYP-like sensor domain (PAS domain)"/>
    <property type="match status" value="4"/>
</dbReference>
<keyword evidence="3" id="KW-0597">Phosphoprotein</keyword>
<keyword evidence="5" id="KW-0418">Kinase</keyword>
<keyword evidence="4" id="KW-0808">Transferase</keyword>
<dbReference type="InterPro" id="IPR058544">
    <property type="entry name" value="ETR1_N"/>
</dbReference>